<comment type="pathway">
    <text evidence="1">Porphyrin-containing compound metabolism; protoporphyrin-IX biosynthesis; coproporphyrinogen-III from 5-aminolevulinate: step 1/4.</text>
</comment>
<dbReference type="Proteomes" id="UP000020681">
    <property type="component" value="Unassembled WGS sequence"/>
</dbReference>
<name>A0ABN0QN51_MYCUL</name>
<reference evidence="14 15" key="1">
    <citation type="submission" date="2014-01" db="EMBL/GenBank/DDBJ databases">
        <authorList>
            <person name="Dobos K."/>
            <person name="Lenaerts A."/>
            <person name="Ordway D."/>
            <person name="DeGroote M.A."/>
            <person name="Parker T."/>
            <person name="Sizemore C."/>
            <person name="Tallon L.J."/>
            <person name="Sadzewicz L.K."/>
            <person name="Sengamalay N."/>
            <person name="Fraser C.M."/>
            <person name="Hine E."/>
            <person name="Shefchek K.A."/>
            <person name="Das S.P."/>
            <person name="Tettelin H."/>
        </authorList>
    </citation>
    <scope>NUCLEOTIDE SEQUENCE [LARGE SCALE GENOMIC DNA]</scope>
    <source>
        <strain evidence="14 15">Harvey</strain>
    </source>
</reference>
<dbReference type="InterPro" id="IPR030656">
    <property type="entry name" value="ALAD_AS"/>
</dbReference>
<dbReference type="PANTHER" id="PTHR11458:SF0">
    <property type="entry name" value="DELTA-AMINOLEVULINIC ACID DEHYDRATASE"/>
    <property type="match status" value="1"/>
</dbReference>
<comment type="function">
    <text evidence="9">Catalyzes an early step in the biosynthesis of tetrapyrroles. Binds two molecules of 5-aminolevulinate per subunit, each at a distinct site, and catalyzes their condensation to form porphobilinogen.</text>
</comment>
<evidence type="ECO:0000256" key="2">
    <source>
        <dbReference type="ARBA" id="ARBA00008055"/>
    </source>
</evidence>
<dbReference type="Pfam" id="PF00490">
    <property type="entry name" value="ALAD"/>
    <property type="match status" value="1"/>
</dbReference>
<comment type="caution">
    <text evidence="14">The sequence shown here is derived from an EMBL/GenBank/DDBJ whole genome shotgun (WGS) entry which is preliminary data.</text>
</comment>
<comment type="subunit">
    <text evidence="3 11">Homooctamer.</text>
</comment>
<proteinExistence type="inferred from homology"/>
<keyword evidence="15" id="KW-1185">Reference proteome</keyword>
<dbReference type="PANTHER" id="PTHR11458">
    <property type="entry name" value="DELTA-AMINOLEVULINIC ACID DEHYDRATASE"/>
    <property type="match status" value="1"/>
</dbReference>
<evidence type="ECO:0000256" key="13">
    <source>
        <dbReference type="SAM" id="MobiDB-lite"/>
    </source>
</evidence>
<evidence type="ECO:0000313" key="15">
    <source>
        <dbReference type="Proteomes" id="UP000020681"/>
    </source>
</evidence>
<dbReference type="Gene3D" id="3.20.20.70">
    <property type="entry name" value="Aldolase class I"/>
    <property type="match status" value="1"/>
</dbReference>
<comment type="similarity">
    <text evidence="2 12">Belongs to the ALAD family.</text>
</comment>
<dbReference type="EC" id="4.2.1.24" evidence="4 11"/>
<dbReference type="PROSITE" id="PS00169">
    <property type="entry name" value="D_ALA_DEHYDRATASE"/>
    <property type="match status" value="1"/>
</dbReference>
<evidence type="ECO:0000256" key="5">
    <source>
        <dbReference type="ARBA" id="ARBA00020771"/>
    </source>
</evidence>
<evidence type="ECO:0000256" key="1">
    <source>
        <dbReference type="ARBA" id="ARBA00004694"/>
    </source>
</evidence>
<comment type="catalytic activity">
    <reaction evidence="10 11">
        <text>2 5-aminolevulinate = porphobilinogen + 2 H2O + H(+)</text>
        <dbReference type="Rhea" id="RHEA:24064"/>
        <dbReference type="ChEBI" id="CHEBI:15377"/>
        <dbReference type="ChEBI" id="CHEBI:15378"/>
        <dbReference type="ChEBI" id="CHEBI:58126"/>
        <dbReference type="ChEBI" id="CHEBI:356416"/>
        <dbReference type="EC" id="4.2.1.24"/>
    </reaction>
</comment>
<evidence type="ECO:0000256" key="12">
    <source>
        <dbReference type="RuleBase" id="RU004161"/>
    </source>
</evidence>
<dbReference type="PRINTS" id="PR00144">
    <property type="entry name" value="DALDHYDRTASE"/>
</dbReference>
<organism evidence="14 15">
    <name type="scientific">Mycobacterium ulcerans str. Harvey</name>
    <dbReference type="NCBI Taxonomy" id="1299332"/>
    <lineage>
        <taxon>Bacteria</taxon>
        <taxon>Bacillati</taxon>
        <taxon>Actinomycetota</taxon>
        <taxon>Actinomycetes</taxon>
        <taxon>Mycobacteriales</taxon>
        <taxon>Mycobacteriaceae</taxon>
        <taxon>Mycobacterium</taxon>
        <taxon>Mycobacterium ulcerans group</taxon>
    </lineage>
</organism>
<evidence type="ECO:0000256" key="9">
    <source>
        <dbReference type="ARBA" id="ARBA00025628"/>
    </source>
</evidence>
<evidence type="ECO:0000256" key="7">
    <source>
        <dbReference type="ARBA" id="ARBA00023239"/>
    </source>
</evidence>
<evidence type="ECO:0000256" key="4">
    <source>
        <dbReference type="ARBA" id="ARBA00012053"/>
    </source>
</evidence>
<keyword evidence="8 11" id="KW-0627">Porphyrin biosynthesis</keyword>
<dbReference type="EMBL" id="JAOL01000185">
    <property type="protein sequence ID" value="EUA86042.1"/>
    <property type="molecule type" value="Genomic_DNA"/>
</dbReference>
<dbReference type="SUPFAM" id="SSF51569">
    <property type="entry name" value="Aldolase"/>
    <property type="match status" value="1"/>
</dbReference>
<dbReference type="InterPro" id="IPR001731">
    <property type="entry name" value="ALAD"/>
</dbReference>
<keyword evidence="6" id="KW-0350">Heme biosynthesis</keyword>
<gene>
    <name evidence="14" type="ORF">I551_7517</name>
</gene>
<protein>
    <recommendedName>
        <fullName evidence="5 11">Delta-aminolevulinic acid dehydratase</fullName>
        <ecNumber evidence="4 11">4.2.1.24</ecNumber>
    </recommendedName>
</protein>
<evidence type="ECO:0000256" key="6">
    <source>
        <dbReference type="ARBA" id="ARBA00023133"/>
    </source>
</evidence>
<keyword evidence="7 11" id="KW-0456">Lyase</keyword>
<evidence type="ECO:0000256" key="8">
    <source>
        <dbReference type="ARBA" id="ARBA00023244"/>
    </source>
</evidence>
<dbReference type="InterPro" id="IPR013785">
    <property type="entry name" value="Aldolase_TIM"/>
</dbReference>
<evidence type="ECO:0000313" key="14">
    <source>
        <dbReference type="EMBL" id="EUA86042.1"/>
    </source>
</evidence>
<accession>A0ABN0QN51</accession>
<evidence type="ECO:0000256" key="3">
    <source>
        <dbReference type="ARBA" id="ARBA00011823"/>
    </source>
</evidence>
<feature type="compositionally biased region" description="Basic and acidic residues" evidence="13">
    <location>
        <begin position="322"/>
        <end position="341"/>
    </location>
</feature>
<feature type="region of interest" description="Disordered" evidence="13">
    <location>
        <begin position="292"/>
        <end position="341"/>
    </location>
</feature>
<dbReference type="SMART" id="SM01004">
    <property type="entry name" value="ALAD"/>
    <property type="match status" value="1"/>
</dbReference>
<evidence type="ECO:0000256" key="10">
    <source>
        <dbReference type="ARBA" id="ARBA00047651"/>
    </source>
</evidence>
<evidence type="ECO:0000256" key="11">
    <source>
        <dbReference type="RuleBase" id="RU000515"/>
    </source>
</evidence>
<dbReference type="NCBIfam" id="NF006762">
    <property type="entry name" value="PRK09283.1"/>
    <property type="match status" value="1"/>
</dbReference>
<sequence length="367" mass="38764">MPRDTSKDPVGSAGTDPDGILNAALRDLAKDLGDATVLMAETCLDEFTDHGHCGVLDDRGRVDNDATVARYVELAVAQAQAGAHVVGPSGMMDGQVGAIRDGLDEAGYADVVILAYAAKFASAFYGPFREAVSCSLSGDRRTYQQEPGNMREALREVELDLDEGADIVMIKPALGYLDVVAAAADISPVPVAAYQVSGEYAMICAAAANSRIDQRAAALESLTSIRRAGPISCSPIGPPMQRVGCRDGGSHDISGGTQDVVLRIRRFLVLAAGRPVLGAVVDLDREVHRRRHPVDHPSDLPGPGVGIRRHSGEGGANPHLGGADRRIPTSGHRDHPGVRNREGVPRTRELRRIWKVAGQVAVGAGAW</sequence>